<dbReference type="AlphaFoldDB" id="A0AAV0ZXN5"/>
<evidence type="ECO:0000313" key="3">
    <source>
        <dbReference type="Proteomes" id="UP001157006"/>
    </source>
</evidence>
<dbReference type="InterPro" id="IPR058594">
    <property type="entry name" value="PB1-like_dom_pln"/>
</dbReference>
<sequence length="144" mass="16423">MLSDYTTTFKVIFNTRGYFVKDPDLKYVGGEVFVFEGQDPDYFSFFEVRDLVKSIDSAFDYKTVKMWWKHEEGSLEADMYPFKDDGDALESTVYAVGNNNAIEIYCEAKPEAEGNTFMDNVREKGKGKNCEEENEGTSDCSGNL</sequence>
<dbReference type="Proteomes" id="UP001157006">
    <property type="component" value="Chromosome 3"/>
</dbReference>
<proteinExistence type="predicted"/>
<gene>
    <name evidence="2" type="ORF">VFH_III024360</name>
</gene>
<name>A0AAV0ZXN5_VICFA</name>
<protein>
    <recommendedName>
        <fullName evidence="1">PB1-like domain-containing protein</fullName>
    </recommendedName>
</protein>
<dbReference type="EMBL" id="OX451738">
    <property type="protein sequence ID" value="CAI8602103.1"/>
    <property type="molecule type" value="Genomic_DNA"/>
</dbReference>
<keyword evidence="3" id="KW-1185">Reference proteome</keyword>
<evidence type="ECO:0000313" key="2">
    <source>
        <dbReference type="EMBL" id="CAI8602103.1"/>
    </source>
</evidence>
<evidence type="ECO:0000259" key="1">
    <source>
        <dbReference type="Pfam" id="PF26130"/>
    </source>
</evidence>
<reference evidence="2 3" key="1">
    <citation type="submission" date="2023-01" db="EMBL/GenBank/DDBJ databases">
        <authorList>
            <person name="Kreplak J."/>
        </authorList>
    </citation>
    <scope>NUCLEOTIDE SEQUENCE [LARGE SCALE GENOMIC DNA]</scope>
</reference>
<feature type="domain" description="PB1-like" evidence="1">
    <location>
        <begin position="7"/>
        <end position="107"/>
    </location>
</feature>
<dbReference type="Pfam" id="PF26130">
    <property type="entry name" value="PB1-like"/>
    <property type="match status" value="1"/>
</dbReference>
<organism evidence="2 3">
    <name type="scientific">Vicia faba</name>
    <name type="common">Broad bean</name>
    <name type="synonym">Faba vulgaris</name>
    <dbReference type="NCBI Taxonomy" id="3906"/>
    <lineage>
        <taxon>Eukaryota</taxon>
        <taxon>Viridiplantae</taxon>
        <taxon>Streptophyta</taxon>
        <taxon>Embryophyta</taxon>
        <taxon>Tracheophyta</taxon>
        <taxon>Spermatophyta</taxon>
        <taxon>Magnoliopsida</taxon>
        <taxon>eudicotyledons</taxon>
        <taxon>Gunneridae</taxon>
        <taxon>Pentapetalae</taxon>
        <taxon>rosids</taxon>
        <taxon>fabids</taxon>
        <taxon>Fabales</taxon>
        <taxon>Fabaceae</taxon>
        <taxon>Papilionoideae</taxon>
        <taxon>50 kb inversion clade</taxon>
        <taxon>NPAAA clade</taxon>
        <taxon>Hologalegina</taxon>
        <taxon>IRL clade</taxon>
        <taxon>Fabeae</taxon>
        <taxon>Vicia</taxon>
    </lineage>
</organism>
<accession>A0AAV0ZXN5</accession>